<evidence type="ECO:0000313" key="3">
    <source>
        <dbReference type="EMBL" id="UOQ66437.1"/>
    </source>
</evidence>
<proteinExistence type="predicted"/>
<reference evidence="3" key="1">
    <citation type="submission" date="2022-04" db="EMBL/GenBank/DDBJ databases">
        <title>Hymenobacter sp. isolated from the air.</title>
        <authorList>
            <person name="Won M."/>
            <person name="Lee C.-M."/>
            <person name="Woen H.-Y."/>
            <person name="Kwon S.-W."/>
        </authorList>
    </citation>
    <scope>NUCLEOTIDE SEQUENCE</scope>
    <source>
        <strain evidence="3">5420S-77</strain>
    </source>
</reference>
<feature type="transmembrane region" description="Helical" evidence="1">
    <location>
        <begin position="102"/>
        <end position="119"/>
    </location>
</feature>
<keyword evidence="1" id="KW-1133">Transmembrane helix</keyword>
<evidence type="ECO:0000259" key="2">
    <source>
        <dbReference type="Pfam" id="PF14360"/>
    </source>
</evidence>
<organism evidence="3 4">
    <name type="scientific">Hymenobacter volaticus</name>
    <dbReference type="NCBI Taxonomy" id="2932254"/>
    <lineage>
        <taxon>Bacteria</taxon>
        <taxon>Pseudomonadati</taxon>
        <taxon>Bacteroidota</taxon>
        <taxon>Cytophagia</taxon>
        <taxon>Cytophagales</taxon>
        <taxon>Hymenobacteraceae</taxon>
        <taxon>Hymenobacter</taxon>
    </lineage>
</organism>
<feature type="transmembrane region" description="Helical" evidence="1">
    <location>
        <begin position="172"/>
        <end position="189"/>
    </location>
</feature>
<dbReference type="Pfam" id="PF14360">
    <property type="entry name" value="PAP2_C"/>
    <property type="match status" value="1"/>
</dbReference>
<protein>
    <submittedName>
        <fullName evidence="3">Sphingomyelin synthase family protein</fullName>
    </submittedName>
</protein>
<dbReference type="Gene3D" id="1.20.144.10">
    <property type="entry name" value="Phosphatidic acid phosphatase type 2/haloperoxidase"/>
    <property type="match status" value="1"/>
</dbReference>
<gene>
    <name evidence="3" type="ORF">MUN86_00435</name>
</gene>
<dbReference type="InterPro" id="IPR025749">
    <property type="entry name" value="Sphingomyelin_synth-like_dom"/>
</dbReference>
<feature type="transmembrane region" description="Helical" evidence="1">
    <location>
        <begin position="70"/>
        <end position="90"/>
    </location>
</feature>
<feature type="transmembrane region" description="Helical" evidence="1">
    <location>
        <begin position="195"/>
        <end position="213"/>
    </location>
</feature>
<keyword evidence="4" id="KW-1185">Reference proteome</keyword>
<keyword evidence="1" id="KW-0812">Transmembrane</keyword>
<accession>A0ABY4G6H1</accession>
<dbReference type="RefSeq" id="WP_245120546.1">
    <property type="nucleotide sequence ID" value="NZ_CP095061.1"/>
</dbReference>
<sequence>MPHLIAASNSVPAAWQSAWQQAAFRYRLLITLLLLVLLVANLPHFFAWVQARPGVRLSDPLLALLPAHEVSWPTFIVIYISAGLAFSYVLPRPYVLLRLLGAYWLMQICRIMLLALLPLEPPLGLLPLRDPIIDTFIYVSAGPITKDLFFSGHTATVMLFALAMGTSQRRRWLLAATAVVGFLVMVQHVHYSYDVVAAPIFALGCYWLAGWWADPAANELA</sequence>
<dbReference type="Proteomes" id="UP000830401">
    <property type="component" value="Chromosome"/>
</dbReference>
<evidence type="ECO:0000313" key="4">
    <source>
        <dbReference type="Proteomes" id="UP000830401"/>
    </source>
</evidence>
<keyword evidence="1" id="KW-0472">Membrane</keyword>
<evidence type="ECO:0000256" key="1">
    <source>
        <dbReference type="SAM" id="Phobius"/>
    </source>
</evidence>
<dbReference type="EMBL" id="CP095061">
    <property type="protein sequence ID" value="UOQ66437.1"/>
    <property type="molecule type" value="Genomic_DNA"/>
</dbReference>
<feature type="domain" description="Sphingomyelin synthase-like" evidence="2">
    <location>
        <begin position="147"/>
        <end position="208"/>
    </location>
</feature>
<name>A0ABY4G6H1_9BACT</name>
<feature type="transmembrane region" description="Helical" evidence="1">
    <location>
        <begin position="148"/>
        <end position="165"/>
    </location>
</feature>
<feature type="transmembrane region" description="Helical" evidence="1">
    <location>
        <begin position="28"/>
        <end position="50"/>
    </location>
</feature>